<keyword evidence="3" id="KW-1185">Reference proteome</keyword>
<evidence type="ECO:0000256" key="1">
    <source>
        <dbReference type="SAM" id="MobiDB-lite"/>
    </source>
</evidence>
<feature type="region of interest" description="Disordered" evidence="1">
    <location>
        <begin position="193"/>
        <end position="256"/>
    </location>
</feature>
<reference evidence="2" key="1">
    <citation type="journal article" date="2020" name="New Phytol.">
        <title>Comparative genomics reveals dynamic genome evolution in host specialist ectomycorrhizal fungi.</title>
        <authorList>
            <person name="Lofgren L.A."/>
            <person name="Nguyen N.H."/>
            <person name="Vilgalys R."/>
            <person name="Ruytinx J."/>
            <person name="Liao H.L."/>
            <person name="Branco S."/>
            <person name="Kuo A."/>
            <person name="LaButti K."/>
            <person name="Lipzen A."/>
            <person name="Andreopoulos W."/>
            <person name="Pangilinan J."/>
            <person name="Riley R."/>
            <person name="Hundley H."/>
            <person name="Na H."/>
            <person name="Barry K."/>
            <person name="Grigoriev I.V."/>
            <person name="Stajich J.E."/>
            <person name="Kennedy P.G."/>
        </authorList>
    </citation>
    <scope>NUCLEOTIDE SEQUENCE</scope>
    <source>
        <strain evidence="2">FC423</strain>
    </source>
</reference>
<sequence>MTPKVANDVLDTTLATLQSLIKRCIHLKQGDPEALKLSDEIARHVAKDLRLYGGSATSFSPQLLSCATIVRQYSKGGAFESLPDWNSMVDDDPRIKSHPHFHKTLDYRPLTAVGTLPILKVRATGSSSIIKPLTVPAAVHPFIKQAPTLEANLAPLSLLPASLELEPLTPLAPSVASATPATTKYKLFMPGNMSNKVKVTPHPTNDKKRKAEEDDTDSADAPRSPSRSRKQNLKKIKKSSKNGTTKETLLSAVSEKVLDPEAQDAIDTASDDSFWDAETRPRDWGLDSTIATEVEGVRDRLQAEAKAKAVARVAEPPKRSRSRVPKVRAVNKMLKKASPAAPSIPAVPSAADVMEDIVKHGSEHRTLQKAVPSIPAVPSSSHVMEDIVEHGMAPAEATLSPPIATPMMINHPKDIHPMEANHLAEPEPTAKDILQATRDPGSKFDLLATNERVDALDAKVILVEEVFGHRLATLEQRMNSSDAQWKAMSSSVGHLTNCLRDHKDDLEAHRPRVNTTAYAPPQHPTAQLPAWLHVLVVSMIWVSPQSADGGRMHGTHLSRQMGYPLDTPVLREASIESS</sequence>
<name>A0A9P7F101_9AGAM</name>
<protein>
    <submittedName>
        <fullName evidence="2">Uncharacterized protein</fullName>
    </submittedName>
</protein>
<gene>
    <name evidence="2" type="ORF">F5147DRAFT_777087</name>
</gene>
<dbReference type="RefSeq" id="XP_041289441.1">
    <property type="nucleotide sequence ID" value="XM_041441938.1"/>
</dbReference>
<organism evidence="2 3">
    <name type="scientific">Suillus discolor</name>
    <dbReference type="NCBI Taxonomy" id="1912936"/>
    <lineage>
        <taxon>Eukaryota</taxon>
        <taxon>Fungi</taxon>
        <taxon>Dikarya</taxon>
        <taxon>Basidiomycota</taxon>
        <taxon>Agaricomycotina</taxon>
        <taxon>Agaricomycetes</taxon>
        <taxon>Agaricomycetidae</taxon>
        <taxon>Boletales</taxon>
        <taxon>Suillineae</taxon>
        <taxon>Suillaceae</taxon>
        <taxon>Suillus</taxon>
    </lineage>
</organism>
<evidence type="ECO:0000313" key="2">
    <source>
        <dbReference type="EMBL" id="KAG2100181.1"/>
    </source>
</evidence>
<dbReference type="AlphaFoldDB" id="A0A9P7F101"/>
<dbReference type="EMBL" id="JABBWM010000055">
    <property type="protein sequence ID" value="KAG2100181.1"/>
    <property type="molecule type" value="Genomic_DNA"/>
</dbReference>
<dbReference type="Proteomes" id="UP000823399">
    <property type="component" value="Unassembled WGS sequence"/>
</dbReference>
<comment type="caution">
    <text evidence="2">The sequence shown here is derived from an EMBL/GenBank/DDBJ whole genome shotgun (WGS) entry which is preliminary data.</text>
</comment>
<dbReference type="GeneID" id="64704197"/>
<proteinExistence type="predicted"/>
<feature type="compositionally biased region" description="Basic residues" evidence="1">
    <location>
        <begin position="226"/>
        <end position="240"/>
    </location>
</feature>
<dbReference type="OrthoDB" id="2645888at2759"/>
<accession>A0A9P7F101</accession>
<evidence type="ECO:0000313" key="3">
    <source>
        <dbReference type="Proteomes" id="UP000823399"/>
    </source>
</evidence>